<dbReference type="SUPFAM" id="SSF103481">
    <property type="entry name" value="Multidrug resistance efflux transporter EmrE"/>
    <property type="match status" value="2"/>
</dbReference>
<feature type="transmembrane region" description="Helical" evidence="1">
    <location>
        <begin position="125"/>
        <end position="143"/>
    </location>
</feature>
<evidence type="ECO:0000259" key="2">
    <source>
        <dbReference type="Pfam" id="PF00892"/>
    </source>
</evidence>
<dbReference type="EMBL" id="JACVXA010000008">
    <property type="protein sequence ID" value="MBE3637335.1"/>
    <property type="molecule type" value="Genomic_DNA"/>
</dbReference>
<feature type="transmembrane region" description="Helical" evidence="1">
    <location>
        <begin position="98"/>
        <end position="118"/>
    </location>
</feature>
<dbReference type="AlphaFoldDB" id="A0A8J7CGP7"/>
<dbReference type="InterPro" id="IPR000620">
    <property type="entry name" value="EamA_dom"/>
</dbReference>
<sequence length="300" mass="31597">MTSSSENIRGAVLMAACMGAFATNDALMRSVAGELPVSQAIFLRGAVACILLLVILLVTRRSLPLPGRDARRTILVRSAAEAGTGTAVVVALNHMPLAVFSAVGQAAPLSVTLAGALFLREPIGWRRLTAIFAGFLGVLVIIRPGTDGFSAWSLVALLAVAFLTLRDLASRQIPAAIPPTIPAFCGALATTAMAVLWGCFVDWQPVPPRVLAVLAVAGVSLVLAYLLAIQSMRAGELSFVAPFRYTGLLWAISIGVIFLGEGLDIYTVTGSAIVVAAGGYSLWREIRLRRLQARPVIPRP</sequence>
<keyword evidence="1" id="KW-1133">Transmembrane helix</keyword>
<dbReference type="Pfam" id="PF00892">
    <property type="entry name" value="EamA"/>
    <property type="match status" value="2"/>
</dbReference>
<dbReference type="InterPro" id="IPR037185">
    <property type="entry name" value="EmrE-like"/>
</dbReference>
<dbReference type="PANTHER" id="PTHR22911:SF103">
    <property type="entry name" value="BLR2811 PROTEIN"/>
    <property type="match status" value="1"/>
</dbReference>
<dbReference type="Gene3D" id="1.10.3730.20">
    <property type="match status" value="1"/>
</dbReference>
<feature type="domain" description="EamA" evidence="2">
    <location>
        <begin position="152"/>
        <end position="276"/>
    </location>
</feature>
<gene>
    <name evidence="3" type="ORF">ICN82_03850</name>
</gene>
<evidence type="ECO:0000256" key="1">
    <source>
        <dbReference type="SAM" id="Phobius"/>
    </source>
</evidence>
<feature type="transmembrane region" description="Helical" evidence="1">
    <location>
        <begin position="265"/>
        <end position="283"/>
    </location>
</feature>
<keyword evidence="4" id="KW-1185">Reference proteome</keyword>
<feature type="transmembrane region" description="Helical" evidence="1">
    <location>
        <begin position="209"/>
        <end position="229"/>
    </location>
</feature>
<evidence type="ECO:0000313" key="4">
    <source>
        <dbReference type="Proteomes" id="UP000609121"/>
    </source>
</evidence>
<keyword evidence="1" id="KW-0812">Transmembrane</keyword>
<dbReference type="PANTHER" id="PTHR22911">
    <property type="entry name" value="ACYL-MALONYL CONDENSING ENZYME-RELATED"/>
    <property type="match status" value="1"/>
</dbReference>
<feature type="transmembrane region" description="Helical" evidence="1">
    <location>
        <begin position="149"/>
        <end position="169"/>
    </location>
</feature>
<dbReference type="GO" id="GO:0016020">
    <property type="term" value="C:membrane"/>
    <property type="evidence" value="ECO:0007669"/>
    <property type="project" value="InterPro"/>
</dbReference>
<proteinExistence type="predicted"/>
<accession>A0A8J7CGP7</accession>
<feature type="transmembrane region" description="Helical" evidence="1">
    <location>
        <begin position="181"/>
        <end position="203"/>
    </location>
</feature>
<name>A0A8J7CGP7_9RHOB</name>
<dbReference type="RefSeq" id="WP_193179816.1">
    <property type="nucleotide sequence ID" value="NZ_JACVXA010000008.1"/>
</dbReference>
<keyword evidence="1" id="KW-0472">Membrane</keyword>
<protein>
    <submittedName>
        <fullName evidence="3">DMT family transporter</fullName>
    </submittedName>
</protein>
<feature type="transmembrane region" description="Helical" evidence="1">
    <location>
        <begin position="38"/>
        <end position="58"/>
    </location>
</feature>
<feature type="domain" description="EamA" evidence="2">
    <location>
        <begin position="10"/>
        <end position="142"/>
    </location>
</feature>
<feature type="transmembrane region" description="Helical" evidence="1">
    <location>
        <begin position="241"/>
        <end position="259"/>
    </location>
</feature>
<comment type="caution">
    <text evidence="3">The sequence shown here is derived from an EMBL/GenBank/DDBJ whole genome shotgun (WGS) entry which is preliminary data.</text>
</comment>
<reference evidence="3" key="1">
    <citation type="submission" date="2020-09" db="EMBL/GenBank/DDBJ databases">
        <title>A novel bacterium of genus Mangrovicoccus, isolated from South China Sea.</title>
        <authorList>
            <person name="Huang H."/>
            <person name="Mo K."/>
            <person name="Hu Y."/>
        </authorList>
    </citation>
    <scope>NUCLEOTIDE SEQUENCE</scope>
    <source>
        <strain evidence="3">HB182678</strain>
    </source>
</reference>
<evidence type="ECO:0000313" key="3">
    <source>
        <dbReference type="EMBL" id="MBE3637335.1"/>
    </source>
</evidence>
<organism evidence="3 4">
    <name type="scientific">Mangrovicoccus algicola</name>
    <dbReference type="NCBI Taxonomy" id="2771008"/>
    <lineage>
        <taxon>Bacteria</taxon>
        <taxon>Pseudomonadati</taxon>
        <taxon>Pseudomonadota</taxon>
        <taxon>Alphaproteobacteria</taxon>
        <taxon>Rhodobacterales</taxon>
        <taxon>Paracoccaceae</taxon>
        <taxon>Mangrovicoccus</taxon>
    </lineage>
</organism>
<dbReference type="Proteomes" id="UP000609121">
    <property type="component" value="Unassembled WGS sequence"/>
</dbReference>